<keyword evidence="2" id="KW-1185">Reference proteome</keyword>
<proteinExistence type="predicted"/>
<sequence>MCEKIGSEHSVEGTMKKWTTEIRAIDPLTGELATYAGPYIDAPTFEDAERFCQANGLGYCKVIGQLVAEVDKVTGLRIDYDNIN</sequence>
<dbReference type="Proteomes" id="UP000199577">
    <property type="component" value="Unassembled WGS sequence"/>
</dbReference>
<dbReference type="STRING" id="623281.SAMN05421747_10753"/>
<dbReference type="RefSeq" id="WP_090973311.1">
    <property type="nucleotide sequence ID" value="NZ_FOLL01000007.1"/>
</dbReference>
<gene>
    <name evidence="1" type="ORF">SAMN05421747_10753</name>
</gene>
<dbReference type="AlphaFoldDB" id="A0A1I1HQE5"/>
<dbReference type="EMBL" id="FOLL01000007">
    <property type="protein sequence ID" value="SFC26035.1"/>
    <property type="molecule type" value="Genomic_DNA"/>
</dbReference>
<evidence type="ECO:0000313" key="1">
    <source>
        <dbReference type="EMBL" id="SFC26035.1"/>
    </source>
</evidence>
<accession>A0A1I1HQE5</accession>
<dbReference type="OrthoDB" id="799568at2"/>
<protein>
    <submittedName>
        <fullName evidence="1">Uncharacterized protein</fullName>
    </submittedName>
</protein>
<reference evidence="2" key="1">
    <citation type="submission" date="2016-10" db="EMBL/GenBank/DDBJ databases">
        <authorList>
            <person name="Varghese N."/>
            <person name="Submissions S."/>
        </authorList>
    </citation>
    <scope>NUCLEOTIDE SEQUENCE [LARGE SCALE GENOMIC DNA]</scope>
    <source>
        <strain evidence="2">DSM 22900</strain>
    </source>
</reference>
<evidence type="ECO:0000313" key="2">
    <source>
        <dbReference type="Proteomes" id="UP000199577"/>
    </source>
</evidence>
<name>A0A1I1HQE5_9SPHI</name>
<organism evidence="1 2">
    <name type="scientific">Parapedobacter composti</name>
    <dbReference type="NCBI Taxonomy" id="623281"/>
    <lineage>
        <taxon>Bacteria</taxon>
        <taxon>Pseudomonadati</taxon>
        <taxon>Bacteroidota</taxon>
        <taxon>Sphingobacteriia</taxon>
        <taxon>Sphingobacteriales</taxon>
        <taxon>Sphingobacteriaceae</taxon>
        <taxon>Parapedobacter</taxon>
    </lineage>
</organism>